<comment type="caution">
    <text evidence="1">The sequence shown here is derived from an EMBL/GenBank/DDBJ whole genome shotgun (WGS) entry which is preliminary data.</text>
</comment>
<evidence type="ECO:0000313" key="1">
    <source>
        <dbReference type="EMBL" id="KKS32538.1"/>
    </source>
</evidence>
<protein>
    <submittedName>
        <fullName evidence="1">Uncharacterized protein</fullName>
    </submittedName>
</protein>
<dbReference type="EMBL" id="LCCN01000006">
    <property type="protein sequence ID" value="KKS32538.1"/>
    <property type="molecule type" value="Genomic_DNA"/>
</dbReference>
<gene>
    <name evidence="1" type="ORF">UU93_C0006G0017</name>
</gene>
<proteinExistence type="predicted"/>
<dbReference type="STRING" id="1618356.UU93_C0006G0017"/>
<name>A0A0G1B4R8_9BACT</name>
<organism evidence="1 2">
    <name type="scientific">Candidatus Amesbacteria bacterium GW2011_GWA2_42_12</name>
    <dbReference type="NCBI Taxonomy" id="1618356"/>
    <lineage>
        <taxon>Bacteria</taxon>
        <taxon>Candidatus Amesiibacteriota</taxon>
    </lineage>
</organism>
<sequence>MPLTKQIIQTIVHEEVHAAFMPVLKRLDGLDNNLKGFAGKVDHLEYGFEGLAQKVDNLANKVDNLTNIVTDFAGSVKKFDEEQVLLSARVSDVTDRVEKLEFAI</sequence>
<accession>A0A0G1B4R8</accession>
<dbReference type="AlphaFoldDB" id="A0A0G1B4R8"/>
<evidence type="ECO:0000313" key="2">
    <source>
        <dbReference type="Proteomes" id="UP000034160"/>
    </source>
</evidence>
<reference evidence="1 2" key="1">
    <citation type="journal article" date="2015" name="Nature">
        <title>rRNA introns, odd ribosomes, and small enigmatic genomes across a large radiation of phyla.</title>
        <authorList>
            <person name="Brown C.T."/>
            <person name="Hug L.A."/>
            <person name="Thomas B.C."/>
            <person name="Sharon I."/>
            <person name="Castelle C.J."/>
            <person name="Singh A."/>
            <person name="Wilkins M.J."/>
            <person name="Williams K.H."/>
            <person name="Banfield J.F."/>
        </authorList>
    </citation>
    <scope>NUCLEOTIDE SEQUENCE [LARGE SCALE GENOMIC DNA]</scope>
</reference>
<dbReference type="Proteomes" id="UP000034160">
    <property type="component" value="Unassembled WGS sequence"/>
</dbReference>
<dbReference type="Gene3D" id="1.20.1270.70">
    <property type="entry name" value="Designed single chain three-helix bundle"/>
    <property type="match status" value="1"/>
</dbReference>